<dbReference type="OrthoDB" id="548115at2759"/>
<dbReference type="AlphaFoldDB" id="A0A8K0DX84"/>
<protein>
    <submittedName>
        <fullName evidence="1">Uncharacterized protein</fullName>
    </submittedName>
</protein>
<sequence length="302" mass="33382">MAGFVRAKKVTDPLDDRVRARLVGRHISQLSYVSSGSEHSSAAVDDDDDSPCLSELVHDFLQYDDSEARPNEHHQPDSEVTDSVADCTDSIEGLIGISASGNVDSYKELLSAQVSKALESFSPLRSNKSAIRRSVMQYLRDSKHNAAICKTRWNSSGGITAGNYEFIDVVVQSAGTSSRYFVDLDFAAEFQIARPSSQYASLLQSLPSVFVGNAEELKRIVRAMCDAAKRSLKSRDLSVPPWRKNRYMQNKWFAPYRRTTNLVAESSFSSLTPASGAKCRWVGFDAGVSDPNVNGHLFVRIR</sequence>
<reference evidence="1" key="1">
    <citation type="submission" date="2020-03" db="EMBL/GenBank/DDBJ databases">
        <title>A high-quality chromosome-level genome assembly of a woody plant with both climbing and erect habits, Rhamnella rubrinervis.</title>
        <authorList>
            <person name="Lu Z."/>
            <person name="Yang Y."/>
            <person name="Zhu X."/>
            <person name="Sun Y."/>
        </authorList>
    </citation>
    <scope>NUCLEOTIDE SEQUENCE</scope>
    <source>
        <strain evidence="1">BYM</strain>
        <tissue evidence="1">Leaf</tissue>
    </source>
</reference>
<name>A0A8K0DX84_9ROSA</name>
<dbReference type="EMBL" id="VOIH02000010">
    <property type="protein sequence ID" value="KAF3435914.1"/>
    <property type="molecule type" value="Genomic_DNA"/>
</dbReference>
<proteinExistence type="predicted"/>
<dbReference type="NCBIfam" id="TIGR01615">
    <property type="entry name" value="A_thal_3542"/>
    <property type="match status" value="1"/>
</dbReference>
<keyword evidence="2" id="KW-1185">Reference proteome</keyword>
<organism evidence="1 2">
    <name type="scientific">Rhamnella rubrinervis</name>
    <dbReference type="NCBI Taxonomy" id="2594499"/>
    <lineage>
        <taxon>Eukaryota</taxon>
        <taxon>Viridiplantae</taxon>
        <taxon>Streptophyta</taxon>
        <taxon>Embryophyta</taxon>
        <taxon>Tracheophyta</taxon>
        <taxon>Spermatophyta</taxon>
        <taxon>Magnoliopsida</taxon>
        <taxon>eudicotyledons</taxon>
        <taxon>Gunneridae</taxon>
        <taxon>Pentapetalae</taxon>
        <taxon>rosids</taxon>
        <taxon>fabids</taxon>
        <taxon>Rosales</taxon>
        <taxon>Rhamnaceae</taxon>
        <taxon>rhamnoid group</taxon>
        <taxon>Rhamneae</taxon>
        <taxon>Rhamnella</taxon>
    </lineage>
</organism>
<comment type="caution">
    <text evidence="1">The sequence shown here is derived from an EMBL/GenBank/DDBJ whole genome shotgun (WGS) entry which is preliminary data.</text>
</comment>
<accession>A0A8K0DX84</accession>
<dbReference type="PANTHER" id="PTHR31579:SF84">
    <property type="entry name" value="F21O3.6 PROTEIN"/>
    <property type="match status" value="1"/>
</dbReference>
<dbReference type="InterPro" id="IPR006502">
    <property type="entry name" value="PDDEXK-like"/>
</dbReference>
<evidence type="ECO:0000313" key="2">
    <source>
        <dbReference type="Proteomes" id="UP000796880"/>
    </source>
</evidence>
<dbReference type="Pfam" id="PF04720">
    <property type="entry name" value="PDDEXK_6"/>
    <property type="match status" value="1"/>
</dbReference>
<evidence type="ECO:0000313" key="1">
    <source>
        <dbReference type="EMBL" id="KAF3435914.1"/>
    </source>
</evidence>
<dbReference type="Proteomes" id="UP000796880">
    <property type="component" value="Unassembled WGS sequence"/>
</dbReference>
<dbReference type="PANTHER" id="PTHR31579">
    <property type="entry name" value="OS03G0796600 PROTEIN"/>
    <property type="match status" value="1"/>
</dbReference>
<gene>
    <name evidence="1" type="ORF">FNV43_RR23006</name>
</gene>